<dbReference type="EMBL" id="OX597817">
    <property type="protein sequence ID" value="CAI9720642.1"/>
    <property type="molecule type" value="Genomic_DNA"/>
</dbReference>
<name>A0AA36ASV9_OCTVU</name>
<evidence type="ECO:0000256" key="1">
    <source>
        <dbReference type="SAM" id="MobiDB-lite"/>
    </source>
</evidence>
<feature type="compositionally biased region" description="Basic and acidic residues" evidence="1">
    <location>
        <begin position="30"/>
        <end position="41"/>
    </location>
</feature>
<sequence length="67" mass="7587">MIESSLKLYCKNESSEVDNDCGSDSGFSKGEMEHALSKETHQVTPALPSDSVQLKHWRRFEDQVTRS</sequence>
<proteinExistence type="predicted"/>
<dbReference type="AlphaFoldDB" id="A0AA36ASV9"/>
<organism evidence="2 3">
    <name type="scientific">Octopus vulgaris</name>
    <name type="common">Common octopus</name>
    <dbReference type="NCBI Taxonomy" id="6645"/>
    <lineage>
        <taxon>Eukaryota</taxon>
        <taxon>Metazoa</taxon>
        <taxon>Spiralia</taxon>
        <taxon>Lophotrochozoa</taxon>
        <taxon>Mollusca</taxon>
        <taxon>Cephalopoda</taxon>
        <taxon>Coleoidea</taxon>
        <taxon>Octopodiformes</taxon>
        <taxon>Octopoda</taxon>
        <taxon>Incirrata</taxon>
        <taxon>Octopodidae</taxon>
        <taxon>Octopus</taxon>
    </lineage>
</organism>
<feature type="region of interest" description="Disordered" evidence="1">
    <location>
        <begin position="15"/>
        <end position="49"/>
    </location>
</feature>
<accession>A0AA36ASV9</accession>
<reference evidence="2" key="1">
    <citation type="submission" date="2023-08" db="EMBL/GenBank/DDBJ databases">
        <authorList>
            <person name="Alioto T."/>
            <person name="Alioto T."/>
            <person name="Gomez Garrido J."/>
        </authorList>
    </citation>
    <scope>NUCLEOTIDE SEQUENCE</scope>
</reference>
<evidence type="ECO:0000313" key="3">
    <source>
        <dbReference type="Proteomes" id="UP001162480"/>
    </source>
</evidence>
<evidence type="ECO:0000313" key="2">
    <source>
        <dbReference type="EMBL" id="CAI9720642.1"/>
    </source>
</evidence>
<keyword evidence="3" id="KW-1185">Reference proteome</keyword>
<dbReference type="Proteomes" id="UP001162480">
    <property type="component" value="Chromosome 4"/>
</dbReference>
<protein>
    <submittedName>
        <fullName evidence="2">Uncharacterized protein</fullName>
    </submittedName>
</protein>
<gene>
    <name evidence="2" type="ORF">OCTVUL_1B001898</name>
</gene>